<dbReference type="RefSeq" id="WP_034926131.1">
    <property type="nucleotide sequence ID" value="NZ_JDSS02000022.1"/>
</dbReference>
<accession>A0A084Y076</accession>
<dbReference type="AlphaFoldDB" id="A0A084Y076"/>
<evidence type="ECO:0000313" key="2">
    <source>
        <dbReference type="Proteomes" id="UP000019812"/>
    </source>
</evidence>
<dbReference type="EMBL" id="JDSS02000022">
    <property type="protein sequence ID" value="KFB68120.1"/>
    <property type="molecule type" value="Genomic_DNA"/>
</dbReference>
<protein>
    <submittedName>
        <fullName evidence="1">Uncharacterized protein</fullName>
    </submittedName>
</protein>
<reference evidence="1 2" key="1">
    <citation type="submission" date="2014-07" db="EMBL/GenBank/DDBJ databases">
        <title>Expanding our view of genomic diversity in Candidatus Accumulibacter clades.</title>
        <authorList>
            <person name="Skennerton C.T."/>
            <person name="Barr J.J."/>
            <person name="Slater F.R."/>
            <person name="Bond P.L."/>
            <person name="Tyson G.W."/>
        </authorList>
    </citation>
    <scope>NUCLEOTIDE SEQUENCE [LARGE SCALE GENOMIC DNA]</scope>
    <source>
        <strain evidence="2">SK-01</strain>
    </source>
</reference>
<gene>
    <name evidence="1" type="ORF">CAPSK01_002330</name>
</gene>
<proteinExistence type="predicted"/>
<name>A0A084Y076_9PROT</name>
<organism evidence="1 2">
    <name type="scientific">Candidatus Accumulibacter vicinus</name>
    <dbReference type="NCBI Taxonomy" id="2954382"/>
    <lineage>
        <taxon>Bacteria</taxon>
        <taxon>Pseudomonadati</taxon>
        <taxon>Pseudomonadota</taxon>
        <taxon>Betaproteobacteria</taxon>
        <taxon>Candidatus Accumulibacter</taxon>
    </lineage>
</organism>
<dbReference type="Proteomes" id="UP000019812">
    <property type="component" value="Unassembled WGS sequence"/>
</dbReference>
<evidence type="ECO:0000313" key="1">
    <source>
        <dbReference type="EMBL" id="KFB68120.1"/>
    </source>
</evidence>
<comment type="caution">
    <text evidence="1">The sequence shown here is derived from an EMBL/GenBank/DDBJ whole genome shotgun (WGS) entry which is preliminary data.</text>
</comment>
<sequence length="328" mass="37323">MGTLDNRIVLLGAAHGFVINDLRSITDGSTFLYEREHELQNALLEGFAEMAFIERQYQTAYAELLTNGTPELPGYLKEIAEARPTLPASCVIELHAFDLSTYFKSFLLHAKGALDKLVPLYSYRYFDNLKQFSDKGERLIRALKNNKHVTHREQLIALLKKNKVLWIDRLIDMRDEYAHYSSLPAYQNFTLAGAKANQKLPSGISDFDPPTVVVGETRHIASEYLQTVKSNMVAFLNQFLRLCEFTPGRRPKHYLHCDCGYVFAKRSKQGKAPGKLILTGTLELRVKNRDLDYAVIVCPRCQSTTDTDLKFWRDEGCSFSSQHSGSKQ</sequence>